<feature type="transmembrane region" description="Helical" evidence="8">
    <location>
        <begin position="567"/>
        <end position="586"/>
    </location>
</feature>
<dbReference type="GO" id="GO:0016491">
    <property type="term" value="F:oxidoreductase activity"/>
    <property type="evidence" value="ECO:0007669"/>
    <property type="project" value="UniProtKB-KW"/>
</dbReference>
<dbReference type="eggNOG" id="COG0651">
    <property type="taxonomic scope" value="Bacteria"/>
</dbReference>
<feature type="domain" description="NADH:quinone oxidoreductase/Mrp antiporter transmembrane" evidence="9">
    <location>
        <begin position="123"/>
        <end position="350"/>
    </location>
</feature>
<dbReference type="InterPro" id="IPR052175">
    <property type="entry name" value="ComplexI-like_HydComp"/>
</dbReference>
<evidence type="ECO:0000256" key="2">
    <source>
        <dbReference type="ARBA" id="ARBA00022475"/>
    </source>
</evidence>
<evidence type="ECO:0000259" key="9">
    <source>
        <dbReference type="Pfam" id="PF00361"/>
    </source>
</evidence>
<feature type="transmembrane region" description="Helical" evidence="8">
    <location>
        <begin position="234"/>
        <end position="254"/>
    </location>
</feature>
<feature type="transmembrane region" description="Helical" evidence="8">
    <location>
        <begin position="129"/>
        <end position="145"/>
    </location>
</feature>
<evidence type="ECO:0000256" key="1">
    <source>
        <dbReference type="ARBA" id="ARBA00004651"/>
    </source>
</evidence>
<dbReference type="GO" id="GO:0005886">
    <property type="term" value="C:plasma membrane"/>
    <property type="evidence" value="ECO:0007669"/>
    <property type="project" value="UniProtKB-SubCell"/>
</dbReference>
<dbReference type="OrthoDB" id="9768329at2"/>
<dbReference type="HOGENOM" id="CLU_022930_0_0_11"/>
<feature type="transmembrane region" description="Helical" evidence="8">
    <location>
        <begin position="323"/>
        <end position="345"/>
    </location>
</feature>
<protein>
    <recommendedName>
        <fullName evidence="9">NADH:quinone oxidoreductase/Mrp antiporter transmembrane domain-containing protein</fullName>
    </recommendedName>
</protein>
<evidence type="ECO:0000256" key="5">
    <source>
        <dbReference type="ARBA" id="ARBA00023002"/>
    </source>
</evidence>
<reference evidence="10 11" key="1">
    <citation type="submission" date="2012-11" db="EMBL/GenBank/DDBJ databases">
        <title>The complete genome sequence of Corynebacterium maris Coryn-1 (=DSM 45190).</title>
        <authorList>
            <person name="Schaffert L."/>
            <person name="Albersmeier A."/>
            <person name="Kalinowski J."/>
            <person name="Ruckert C."/>
        </authorList>
    </citation>
    <scope>NUCLEOTIDE SEQUENCE [LARGE SCALE GENOMIC DNA]</scope>
    <source>
        <strain evidence="11">Coryn-1</strain>
    </source>
</reference>
<dbReference type="AlphaFoldDB" id="S5TMK7"/>
<feature type="transmembrane region" description="Helical" evidence="8">
    <location>
        <begin position="72"/>
        <end position="91"/>
    </location>
</feature>
<dbReference type="Pfam" id="PF00361">
    <property type="entry name" value="Proton_antipo_M"/>
    <property type="match status" value="1"/>
</dbReference>
<accession>S5TMK7</accession>
<feature type="transmembrane region" description="Helical" evidence="8">
    <location>
        <begin position="437"/>
        <end position="454"/>
    </location>
</feature>
<feature type="transmembrane region" description="Helical" evidence="8">
    <location>
        <begin position="357"/>
        <end position="377"/>
    </location>
</feature>
<feature type="transmembrane region" description="Helical" evidence="8">
    <location>
        <begin position="404"/>
        <end position="425"/>
    </location>
</feature>
<keyword evidence="3 7" id="KW-0812">Transmembrane</keyword>
<feature type="transmembrane region" description="Helical" evidence="8">
    <location>
        <begin position="266"/>
        <end position="288"/>
    </location>
</feature>
<feature type="transmembrane region" description="Helical" evidence="8">
    <location>
        <begin position="200"/>
        <end position="222"/>
    </location>
</feature>
<dbReference type="InterPro" id="IPR001750">
    <property type="entry name" value="ND/Mrp_TM"/>
</dbReference>
<keyword evidence="2" id="KW-1003">Cell membrane</keyword>
<dbReference type="PATRIC" id="fig|1224163.3.peg.2471"/>
<evidence type="ECO:0000256" key="8">
    <source>
        <dbReference type="SAM" id="Phobius"/>
    </source>
</evidence>
<sequence length="587" mass="60236">MFFLAFCLPAVILAVIAGAGLLPDGVRPRARRAAAAVAPATVLPAVVLAVQGSATVELPWLLFGSTAALDEVGRPLLVTAGVLYGAALAAVGWRRSADAEVRAATLSGFLLASYLGNIGVYVAADTVSFYLAFAVMSFAAVGLVIHYRSDQARRATVIYLVMAVLSETALLAALMMTVHAGGAAVADAPQAVIDAPRTGLILVLFFLGFGIKAGVVPLHVWLPLAHPAAPPAASAVLSGAMVKAGVVGWLRFFPLGEAGGGGAVQALAWTLLALSLLGAFGAAVVGVLQNDPKVILAYSTISQMGFLGAVIAAGVLMPGAAPAVTAAVVLYGVHHGFAKGALFLGVPVVKRHGRGPLGAVVLLGMAWAGLAIAGAPWTSGAFAKYMGKEAVVEVSVWGVGLDEILPLVATGSTVLLLRAAWVMWHGERSRGRIDGELLGWLAVCLAGLTVPWWVGRQWLGLEAPTWDWSTLWDMAWPILLGLALALLARLRPVSGSKIPPGDLVGAGDAAVLGLGRWGGRALDGLHDGTRRLGAGVGTLGARVAETTQRGLERADTTQRTWPNTGKATLLLIGAGVVVFLLTWGAGS</sequence>
<gene>
    <name evidence="10" type="ORF">B841_12230</name>
</gene>
<evidence type="ECO:0000313" key="11">
    <source>
        <dbReference type="Proteomes" id="UP000015388"/>
    </source>
</evidence>
<feature type="transmembrane region" description="Helical" evidence="8">
    <location>
        <begin position="103"/>
        <end position="123"/>
    </location>
</feature>
<keyword evidence="4 8" id="KW-1133">Transmembrane helix</keyword>
<dbReference type="EMBL" id="CP003924">
    <property type="protein sequence ID" value="AGS35918.1"/>
    <property type="molecule type" value="Genomic_DNA"/>
</dbReference>
<evidence type="ECO:0000313" key="10">
    <source>
        <dbReference type="EMBL" id="AGS35918.1"/>
    </source>
</evidence>
<feature type="transmembrane region" description="Helical" evidence="8">
    <location>
        <begin position="295"/>
        <end position="317"/>
    </location>
</feature>
<keyword evidence="5" id="KW-0560">Oxidoreductase</keyword>
<dbReference type="STRING" id="1224163.B841_12230"/>
<feature type="transmembrane region" description="Helical" evidence="8">
    <location>
        <begin position="474"/>
        <end position="490"/>
    </location>
</feature>
<evidence type="ECO:0000256" key="6">
    <source>
        <dbReference type="ARBA" id="ARBA00023136"/>
    </source>
</evidence>
<dbReference type="Proteomes" id="UP000015388">
    <property type="component" value="Chromosome"/>
</dbReference>
<dbReference type="RefSeq" id="WP_020936499.1">
    <property type="nucleotide sequence ID" value="NC_021915.1"/>
</dbReference>
<evidence type="ECO:0000256" key="4">
    <source>
        <dbReference type="ARBA" id="ARBA00022989"/>
    </source>
</evidence>
<keyword evidence="11" id="KW-1185">Reference proteome</keyword>
<dbReference type="KEGG" id="cmd:B841_12230"/>
<name>S5TMK7_9CORY</name>
<evidence type="ECO:0000256" key="7">
    <source>
        <dbReference type="RuleBase" id="RU000320"/>
    </source>
</evidence>
<dbReference type="PANTHER" id="PTHR42682">
    <property type="entry name" value="HYDROGENASE-4 COMPONENT F"/>
    <property type="match status" value="1"/>
</dbReference>
<organism evidence="10 11">
    <name type="scientific">Corynebacterium maris DSM 45190</name>
    <dbReference type="NCBI Taxonomy" id="1224163"/>
    <lineage>
        <taxon>Bacteria</taxon>
        <taxon>Bacillati</taxon>
        <taxon>Actinomycetota</taxon>
        <taxon>Actinomycetes</taxon>
        <taxon>Mycobacteriales</taxon>
        <taxon>Corynebacteriaceae</taxon>
        <taxon>Corynebacterium</taxon>
    </lineage>
</organism>
<evidence type="ECO:0000256" key="3">
    <source>
        <dbReference type="ARBA" id="ARBA00022692"/>
    </source>
</evidence>
<feature type="transmembrane region" description="Helical" evidence="8">
    <location>
        <begin position="157"/>
        <end position="180"/>
    </location>
</feature>
<proteinExistence type="predicted"/>
<keyword evidence="6 8" id="KW-0472">Membrane</keyword>
<comment type="subcellular location">
    <subcellularLocation>
        <location evidence="1">Cell membrane</location>
        <topology evidence="1">Multi-pass membrane protein</topology>
    </subcellularLocation>
    <subcellularLocation>
        <location evidence="7">Membrane</location>
        <topology evidence="7">Multi-pass membrane protein</topology>
    </subcellularLocation>
</comment>
<dbReference type="PANTHER" id="PTHR42682:SF4">
    <property type="entry name" value="NADH-UBIQUINONE_PLASTOQUINONE"/>
    <property type="match status" value="1"/>
</dbReference>